<dbReference type="EMBL" id="JAHOPB010000001">
    <property type="protein sequence ID" value="MBU8873112.1"/>
    <property type="molecule type" value="Genomic_DNA"/>
</dbReference>
<dbReference type="Pfam" id="PF25954">
    <property type="entry name" value="Beta-barrel_RND_2"/>
    <property type="match status" value="1"/>
</dbReference>
<dbReference type="InterPro" id="IPR058625">
    <property type="entry name" value="MdtA-like_BSH"/>
</dbReference>
<evidence type="ECO:0000313" key="8">
    <source>
        <dbReference type="EMBL" id="MBU8873112.1"/>
    </source>
</evidence>
<dbReference type="Proteomes" id="UP000727907">
    <property type="component" value="Unassembled WGS sequence"/>
</dbReference>
<evidence type="ECO:0000259" key="6">
    <source>
        <dbReference type="Pfam" id="PF25917"/>
    </source>
</evidence>
<keyword evidence="5" id="KW-0175">Coiled coil</keyword>
<protein>
    <submittedName>
        <fullName evidence="8">HlyD family secretion protein</fullName>
    </submittedName>
</protein>
<evidence type="ECO:0000256" key="4">
    <source>
        <dbReference type="ARBA" id="ARBA00023136"/>
    </source>
</evidence>
<proteinExistence type="predicted"/>
<feature type="domain" description="Multidrug resistance protein MdtA-like barrel-sandwich hybrid" evidence="6">
    <location>
        <begin position="74"/>
        <end position="286"/>
    </location>
</feature>
<evidence type="ECO:0000256" key="1">
    <source>
        <dbReference type="ARBA" id="ARBA00004167"/>
    </source>
</evidence>
<name>A0ABS6IET2_9HYPH</name>
<comment type="caution">
    <text evidence="8">The sequence shown here is derived from an EMBL/GenBank/DDBJ whole genome shotgun (WGS) entry which is preliminary data.</text>
</comment>
<feature type="domain" description="CusB-like beta-barrel" evidence="7">
    <location>
        <begin position="295"/>
        <end position="337"/>
    </location>
</feature>
<keyword evidence="2" id="KW-0812">Transmembrane</keyword>
<reference evidence="8 9" key="1">
    <citation type="submission" date="2021-06" db="EMBL/GenBank/DDBJ databases">
        <authorList>
            <person name="Lee D.H."/>
        </authorList>
    </citation>
    <scope>NUCLEOTIDE SEQUENCE [LARGE SCALE GENOMIC DNA]</scope>
    <source>
        <strain evidence="8 9">MMS21-HV4-11</strain>
    </source>
</reference>
<organism evidence="8 9">
    <name type="scientific">Reyranella humidisoli</name>
    <dbReference type="NCBI Taxonomy" id="2849149"/>
    <lineage>
        <taxon>Bacteria</taxon>
        <taxon>Pseudomonadati</taxon>
        <taxon>Pseudomonadota</taxon>
        <taxon>Alphaproteobacteria</taxon>
        <taxon>Hyphomicrobiales</taxon>
        <taxon>Reyranellaceae</taxon>
        <taxon>Reyranella</taxon>
    </lineage>
</organism>
<evidence type="ECO:0000313" key="9">
    <source>
        <dbReference type="Proteomes" id="UP000727907"/>
    </source>
</evidence>
<evidence type="ECO:0000256" key="3">
    <source>
        <dbReference type="ARBA" id="ARBA00022989"/>
    </source>
</evidence>
<keyword evidence="9" id="KW-1185">Reference proteome</keyword>
<evidence type="ECO:0000256" key="5">
    <source>
        <dbReference type="SAM" id="Coils"/>
    </source>
</evidence>
<gene>
    <name evidence="8" type="ORF">KQ910_05025</name>
</gene>
<dbReference type="Pfam" id="PF25917">
    <property type="entry name" value="BSH_RND"/>
    <property type="match status" value="1"/>
</dbReference>
<comment type="subcellular location">
    <subcellularLocation>
        <location evidence="1">Membrane</location>
        <topology evidence="1">Single-pass membrane protein</topology>
    </subcellularLocation>
</comment>
<dbReference type="RefSeq" id="WP_216957379.1">
    <property type="nucleotide sequence ID" value="NZ_JAHOPB010000001.1"/>
</dbReference>
<dbReference type="InterPro" id="IPR050739">
    <property type="entry name" value="MFP"/>
</dbReference>
<dbReference type="PANTHER" id="PTHR30386:SF26">
    <property type="entry name" value="TRANSPORT PROTEIN COMB"/>
    <property type="match status" value="1"/>
</dbReference>
<keyword evidence="3" id="KW-1133">Transmembrane helix</keyword>
<sequence length="388" mass="42928">MPPPALKSSPASPAIGVMPRERVSRASGLVRVLLRPRFIAVGLVLLCALIYGGRELHLRLTHVYEYDARVTADIVTVSSRAEGWIVDLAVREGQRVEAGQTLVRIDDRAAKLRVDGLKAQIEGVRVERARLRAERKLDQNQADASMRTRTSIITVREKALAALRADLDFAKLELDRSKTLFASRVVNERQLQVAQALVTKLEIQILQLQAEHEQAEGSLAEAKVGHDRLGVIDAQIEALTHQVAVLAAQMRQQQVDVEDRTIKSPIPAVIDRTFTLPGEYVAAGQRILLLHNPDEVWVEANIKETQIGKLKLGQTVRVSVDAYPNDTFVGRVARIGSATTARFALLPTPNPSGNFTKITQRMPVKIDMVQMPKPLTPGMMVEVEIDIR</sequence>
<evidence type="ECO:0000256" key="2">
    <source>
        <dbReference type="ARBA" id="ARBA00022692"/>
    </source>
</evidence>
<dbReference type="InterPro" id="IPR058792">
    <property type="entry name" value="Beta-barrel_RND_2"/>
</dbReference>
<evidence type="ECO:0000259" key="7">
    <source>
        <dbReference type="Pfam" id="PF25954"/>
    </source>
</evidence>
<dbReference type="PANTHER" id="PTHR30386">
    <property type="entry name" value="MEMBRANE FUSION SUBUNIT OF EMRAB-TOLC MULTIDRUG EFFLUX PUMP"/>
    <property type="match status" value="1"/>
</dbReference>
<feature type="coiled-coil region" evidence="5">
    <location>
        <begin position="160"/>
        <end position="218"/>
    </location>
</feature>
<keyword evidence="4" id="KW-0472">Membrane</keyword>
<accession>A0ABS6IET2</accession>